<gene>
    <name evidence="4" type="ORF">PBAT_07730</name>
</gene>
<evidence type="ECO:0000256" key="2">
    <source>
        <dbReference type="ARBA" id="ARBA00022963"/>
    </source>
</evidence>
<dbReference type="PANTHER" id="PTHR10272">
    <property type="entry name" value="PLATELET-ACTIVATING FACTOR ACETYLHYDROLASE"/>
    <property type="match status" value="1"/>
</dbReference>
<protein>
    <submittedName>
        <fullName evidence="4">Uncharacterized protein</fullName>
    </submittedName>
</protein>
<keyword evidence="3" id="KW-0443">Lipid metabolism</keyword>
<comment type="caution">
    <text evidence="4">The sequence shown here is derived from an EMBL/GenBank/DDBJ whole genome shotgun (WGS) entry which is preliminary data.</text>
</comment>
<dbReference type="GO" id="GO:0016042">
    <property type="term" value="P:lipid catabolic process"/>
    <property type="evidence" value="ECO:0007669"/>
    <property type="project" value="UniProtKB-KW"/>
</dbReference>
<dbReference type="Gene3D" id="3.40.50.1820">
    <property type="entry name" value="alpha/beta hydrolase"/>
    <property type="match status" value="1"/>
</dbReference>
<dbReference type="GO" id="GO:0003847">
    <property type="term" value="F:1-alkyl-2-acetylglycerophosphocholine esterase activity"/>
    <property type="evidence" value="ECO:0007669"/>
    <property type="project" value="TreeGrafter"/>
</dbReference>
<name>A0A168PX90_9BACL</name>
<dbReference type="Proteomes" id="UP000077355">
    <property type="component" value="Unassembled WGS sequence"/>
</dbReference>
<sequence>MSVGRKVFVLKDISRIDPISKSTREILISIYYPSESLDNKPKYTTLFEPSIPLAVDMLCNMGVNREYISHLETGVINNARINMTAKNCPILFFSPAFGVVRDMYSFCIEHLVKNGFVVITIGATHESIFSIFPDGCFIQQSQEISEIDSVDMKYWKELLELRVEDIRYVLSNLEDALDSVRDLRTIMDRNEMGIMGHSLGGLLRMKC</sequence>
<dbReference type="AlphaFoldDB" id="A0A168PX90"/>
<dbReference type="InterPro" id="IPR029058">
    <property type="entry name" value="AB_hydrolase_fold"/>
</dbReference>
<dbReference type="Pfam" id="PF03403">
    <property type="entry name" value="PAF-AH_p_II"/>
    <property type="match status" value="1"/>
</dbReference>
<proteinExistence type="predicted"/>
<evidence type="ECO:0000256" key="1">
    <source>
        <dbReference type="ARBA" id="ARBA00022801"/>
    </source>
</evidence>
<keyword evidence="1" id="KW-0378">Hydrolase</keyword>
<dbReference type="OrthoDB" id="9814760at2"/>
<evidence type="ECO:0000256" key="3">
    <source>
        <dbReference type="ARBA" id="ARBA00023098"/>
    </source>
</evidence>
<dbReference type="RefSeq" id="WP_068648224.1">
    <property type="nucleotide sequence ID" value="NZ_CP043611.1"/>
</dbReference>
<organism evidence="4 5">
    <name type="scientific">Paenibacillus antarcticus</name>
    <dbReference type="NCBI Taxonomy" id="253703"/>
    <lineage>
        <taxon>Bacteria</taxon>
        <taxon>Bacillati</taxon>
        <taxon>Bacillota</taxon>
        <taxon>Bacilli</taxon>
        <taxon>Bacillales</taxon>
        <taxon>Paenibacillaceae</taxon>
        <taxon>Paenibacillus</taxon>
    </lineage>
</organism>
<dbReference type="SUPFAM" id="SSF53474">
    <property type="entry name" value="alpha/beta-Hydrolases"/>
    <property type="match status" value="1"/>
</dbReference>
<reference evidence="4 5" key="1">
    <citation type="submission" date="2016-03" db="EMBL/GenBank/DDBJ databases">
        <title>Draft genome sequence of Paenibacillus antarcticus CECT 5836.</title>
        <authorList>
            <person name="Shin S.-K."/>
            <person name="Yi H."/>
        </authorList>
    </citation>
    <scope>NUCLEOTIDE SEQUENCE [LARGE SCALE GENOMIC DNA]</scope>
    <source>
        <strain evidence="4 5">CECT 5836</strain>
    </source>
</reference>
<dbReference type="PANTHER" id="PTHR10272:SF14">
    <property type="entry name" value="PAF ACETYLHYDROLASE FAMILY PROTEIN"/>
    <property type="match status" value="1"/>
</dbReference>
<dbReference type="EMBL" id="LVJI01000009">
    <property type="protein sequence ID" value="OAB47159.1"/>
    <property type="molecule type" value="Genomic_DNA"/>
</dbReference>
<keyword evidence="2" id="KW-0442">Lipid degradation</keyword>
<evidence type="ECO:0000313" key="4">
    <source>
        <dbReference type="EMBL" id="OAB47159.1"/>
    </source>
</evidence>
<accession>A0A168PX90</accession>
<keyword evidence="5" id="KW-1185">Reference proteome</keyword>
<evidence type="ECO:0000313" key="5">
    <source>
        <dbReference type="Proteomes" id="UP000077355"/>
    </source>
</evidence>